<dbReference type="EMBL" id="JAHIBW010000003">
    <property type="protein sequence ID" value="KAG7312246.1"/>
    <property type="molecule type" value="Genomic_DNA"/>
</dbReference>
<evidence type="ECO:0000313" key="2">
    <source>
        <dbReference type="Proteomes" id="UP000823941"/>
    </source>
</evidence>
<evidence type="ECO:0000313" key="1">
    <source>
        <dbReference type="EMBL" id="KAG7312246.1"/>
    </source>
</evidence>
<organism evidence="1 2">
    <name type="scientific">Plutella xylostella</name>
    <name type="common">Diamondback moth</name>
    <name type="synonym">Plutella maculipennis</name>
    <dbReference type="NCBI Taxonomy" id="51655"/>
    <lineage>
        <taxon>Eukaryota</taxon>
        <taxon>Metazoa</taxon>
        <taxon>Ecdysozoa</taxon>
        <taxon>Arthropoda</taxon>
        <taxon>Hexapoda</taxon>
        <taxon>Insecta</taxon>
        <taxon>Pterygota</taxon>
        <taxon>Neoptera</taxon>
        <taxon>Endopterygota</taxon>
        <taxon>Lepidoptera</taxon>
        <taxon>Glossata</taxon>
        <taxon>Ditrysia</taxon>
        <taxon>Yponomeutoidea</taxon>
        <taxon>Plutellidae</taxon>
        <taxon>Plutella</taxon>
    </lineage>
</organism>
<reference evidence="1 2" key="1">
    <citation type="submission" date="2021-06" db="EMBL/GenBank/DDBJ databases">
        <title>A haploid diamondback moth (Plutella xylostella L.) genome assembly resolves 31 chromosomes and identifies a diamide resistance mutation.</title>
        <authorList>
            <person name="Ward C.M."/>
            <person name="Perry K.D."/>
            <person name="Baker G."/>
            <person name="Powis K."/>
            <person name="Heckel D.G."/>
            <person name="Baxter S.W."/>
        </authorList>
    </citation>
    <scope>NUCLEOTIDE SEQUENCE [LARGE SCALE GENOMIC DNA]</scope>
    <source>
        <strain evidence="1 2">LV</strain>
        <tissue evidence="1">Single pupa</tissue>
    </source>
</reference>
<dbReference type="Proteomes" id="UP000823941">
    <property type="component" value="Chromosome 3"/>
</dbReference>
<accession>A0ABQ7R4L9</accession>
<keyword evidence="2" id="KW-1185">Reference proteome</keyword>
<sequence>MIQEASPSSTVRMLLTSHSQYPEVTPHQMYCQLKKIPAPRHVVEIATNLGDAAAGTRLLSMVRARQQASERHVQQLQLPSEDSEDEVMAELCPHGWTRETERSVSRSRASRMSSKRDMDIPSLMAFTASVPSKLPTHLEIPAFQRAKSPAQEAPPRWSIRRSLCPVCSQKWKDRSSVNIVKSSGLKRNLSSEFSSVIAPARLRTYVSKEYVPRSNFAAVHEESGTFHSAGAAWQLSRARKLHAPNLGPPPATEAPAAAAPLARKDLDVRVHRFLANLQQDC</sequence>
<protein>
    <submittedName>
        <fullName evidence="1">Uncharacterized protein</fullName>
    </submittedName>
</protein>
<comment type="caution">
    <text evidence="1">The sequence shown here is derived from an EMBL/GenBank/DDBJ whole genome shotgun (WGS) entry which is preliminary data.</text>
</comment>
<gene>
    <name evidence="1" type="ORF">JYU34_001718</name>
</gene>
<name>A0ABQ7R4L9_PLUXY</name>
<proteinExistence type="predicted"/>